<name>E0TC64_PARBH</name>
<organism evidence="18 19">
    <name type="scientific">Parvularcula bermudensis (strain ATCC BAA-594 / HTCC2503 / KCTC 12087)</name>
    <dbReference type="NCBI Taxonomy" id="314260"/>
    <lineage>
        <taxon>Bacteria</taxon>
        <taxon>Pseudomonadati</taxon>
        <taxon>Pseudomonadota</taxon>
        <taxon>Alphaproteobacteria</taxon>
        <taxon>Parvularculales</taxon>
        <taxon>Parvularculaceae</taxon>
        <taxon>Parvularcula</taxon>
    </lineage>
</organism>
<dbReference type="GO" id="GO:0030145">
    <property type="term" value="F:manganese ion binding"/>
    <property type="evidence" value="ECO:0007669"/>
    <property type="project" value="UniProtKB-UniRule"/>
</dbReference>
<dbReference type="GO" id="GO:0005737">
    <property type="term" value="C:cytoplasm"/>
    <property type="evidence" value="ECO:0007669"/>
    <property type="project" value="UniProtKB-SubCell"/>
</dbReference>
<sequence length="209" mass="21997">MNASADTELAFADEIGGPICGIDEAGRGAWAGPVVAAAVICGDVKAYPEDLADSKTLREARREHLFDLLSARQDLRVGVGVASVAEIDRMGVGKANWLAMARAVKALPSPPLGALVDGNYAPALPCPDIRPIVKGDGSCLVIAAASIVAKVTRDRIMRSLCPEHPAYRWSANKGYPAPVHRAALEEIGPSAHHRHSFAPIAALDDRHAS</sequence>
<evidence type="ECO:0000313" key="19">
    <source>
        <dbReference type="Proteomes" id="UP000001302"/>
    </source>
</evidence>
<dbReference type="HOGENOM" id="CLU_036532_3_2_5"/>
<reference evidence="19" key="1">
    <citation type="submission" date="2010-08" db="EMBL/GenBank/DDBJ databases">
        <title>Genome sequence of Parvularcula bermudensis HTCC2503.</title>
        <authorList>
            <person name="Kang D.-M."/>
            <person name="Oh H.-M."/>
            <person name="Cho J.-C."/>
        </authorList>
    </citation>
    <scope>NUCLEOTIDE SEQUENCE [LARGE SCALE GENOMIC DNA]</scope>
    <source>
        <strain evidence="19">ATCC BAA-594 / HTCC2503 / KCTC 12087</strain>
    </source>
</reference>
<feature type="binding site" evidence="14 15">
    <location>
        <position position="23"/>
    </location>
    <ligand>
        <name>a divalent metal cation</name>
        <dbReference type="ChEBI" id="CHEBI:60240"/>
    </ligand>
</feature>
<evidence type="ECO:0000256" key="8">
    <source>
        <dbReference type="ARBA" id="ARBA00022490"/>
    </source>
</evidence>
<comment type="catalytic activity">
    <reaction evidence="1 14 15 16">
        <text>Endonucleolytic cleavage to 5'-phosphomonoester.</text>
        <dbReference type="EC" id="3.1.26.4"/>
    </reaction>
</comment>
<evidence type="ECO:0000256" key="10">
    <source>
        <dbReference type="ARBA" id="ARBA00022723"/>
    </source>
</evidence>
<comment type="similarity">
    <text evidence="5 14 16">Belongs to the RNase HII family.</text>
</comment>
<dbReference type="PANTHER" id="PTHR10954">
    <property type="entry name" value="RIBONUCLEASE H2 SUBUNIT A"/>
    <property type="match status" value="1"/>
</dbReference>
<dbReference type="Pfam" id="PF01351">
    <property type="entry name" value="RNase_HII"/>
    <property type="match status" value="1"/>
</dbReference>
<keyword evidence="8 14" id="KW-0963">Cytoplasm</keyword>
<keyword evidence="13 14" id="KW-0464">Manganese</keyword>
<dbReference type="Proteomes" id="UP000001302">
    <property type="component" value="Chromosome"/>
</dbReference>
<comment type="subcellular location">
    <subcellularLocation>
        <location evidence="4 14">Cytoplasm</location>
    </subcellularLocation>
</comment>
<feature type="domain" description="RNase H type-2" evidence="17">
    <location>
        <begin position="17"/>
        <end position="209"/>
    </location>
</feature>
<feature type="binding site" evidence="14 15">
    <location>
        <position position="24"/>
    </location>
    <ligand>
        <name>a divalent metal cation</name>
        <dbReference type="ChEBI" id="CHEBI:60240"/>
    </ligand>
</feature>
<accession>E0TC64</accession>
<keyword evidence="19" id="KW-1185">Reference proteome</keyword>
<dbReference type="eggNOG" id="COG0164">
    <property type="taxonomic scope" value="Bacteria"/>
</dbReference>
<dbReference type="RefSeq" id="WP_013299471.1">
    <property type="nucleotide sequence ID" value="NC_014414.1"/>
</dbReference>
<dbReference type="InterPro" id="IPR024567">
    <property type="entry name" value="RNase_HII/HIII_dom"/>
</dbReference>
<evidence type="ECO:0000256" key="2">
    <source>
        <dbReference type="ARBA" id="ARBA00001946"/>
    </source>
</evidence>
<reference evidence="18 19" key="2">
    <citation type="journal article" date="2011" name="J. Bacteriol.">
        <title>Complete genome sequence of strain HTCC2503T of Parvularcula bermudensis, the type species of the order "Parvularculales" in the class Alphaproteobacteria.</title>
        <authorList>
            <person name="Oh H.M."/>
            <person name="Kang I."/>
            <person name="Vergin K.L."/>
            <person name="Kang D."/>
            <person name="Rhee K.H."/>
            <person name="Giovannoni S.J."/>
            <person name="Cho J.C."/>
        </authorList>
    </citation>
    <scope>NUCLEOTIDE SEQUENCE [LARGE SCALE GENOMIC DNA]</scope>
    <source>
        <strain evidence="19">ATCC BAA-594 / HTCC2503 / KCTC 12087</strain>
    </source>
</reference>
<evidence type="ECO:0000256" key="15">
    <source>
        <dbReference type="PROSITE-ProRule" id="PRU01319"/>
    </source>
</evidence>
<evidence type="ECO:0000259" key="17">
    <source>
        <dbReference type="PROSITE" id="PS51975"/>
    </source>
</evidence>
<dbReference type="HAMAP" id="MF_00052_B">
    <property type="entry name" value="RNase_HII_B"/>
    <property type="match status" value="1"/>
</dbReference>
<evidence type="ECO:0000256" key="11">
    <source>
        <dbReference type="ARBA" id="ARBA00022759"/>
    </source>
</evidence>
<comment type="function">
    <text evidence="3 14 16">Endonuclease that specifically degrades the RNA of RNA-DNA hybrids.</text>
</comment>
<dbReference type="STRING" id="314260.PB2503_02092"/>
<dbReference type="InterPro" id="IPR012337">
    <property type="entry name" value="RNaseH-like_sf"/>
</dbReference>
<evidence type="ECO:0000256" key="16">
    <source>
        <dbReference type="RuleBase" id="RU003515"/>
    </source>
</evidence>
<dbReference type="GO" id="GO:0006298">
    <property type="term" value="P:mismatch repair"/>
    <property type="evidence" value="ECO:0007669"/>
    <property type="project" value="TreeGrafter"/>
</dbReference>
<dbReference type="EMBL" id="CP002156">
    <property type="protein sequence ID" value="ADM08497.1"/>
    <property type="molecule type" value="Genomic_DNA"/>
</dbReference>
<dbReference type="InterPro" id="IPR001352">
    <property type="entry name" value="RNase_HII/HIII"/>
</dbReference>
<dbReference type="KEGG" id="pbr:PB2503_02092"/>
<dbReference type="NCBIfam" id="NF000595">
    <property type="entry name" value="PRK00015.1-3"/>
    <property type="match status" value="1"/>
</dbReference>
<protein>
    <recommendedName>
        <fullName evidence="7 14">Ribonuclease HII</fullName>
        <shortName evidence="14">RNase HII</shortName>
        <ecNumber evidence="6 14">3.1.26.4</ecNumber>
    </recommendedName>
</protein>
<feature type="binding site" evidence="14 15">
    <location>
        <position position="117"/>
    </location>
    <ligand>
        <name>a divalent metal cation</name>
        <dbReference type="ChEBI" id="CHEBI:60240"/>
    </ligand>
</feature>
<comment type="cofactor">
    <cofactor evidence="2">
        <name>Mg(2+)</name>
        <dbReference type="ChEBI" id="CHEBI:18420"/>
    </cofactor>
</comment>
<dbReference type="Gene3D" id="3.30.420.10">
    <property type="entry name" value="Ribonuclease H-like superfamily/Ribonuclease H"/>
    <property type="match status" value="1"/>
</dbReference>
<evidence type="ECO:0000313" key="18">
    <source>
        <dbReference type="EMBL" id="ADM08497.1"/>
    </source>
</evidence>
<evidence type="ECO:0000256" key="3">
    <source>
        <dbReference type="ARBA" id="ARBA00004065"/>
    </source>
</evidence>
<keyword evidence="12 14" id="KW-0378">Hydrolase</keyword>
<dbReference type="GO" id="GO:0004523">
    <property type="term" value="F:RNA-DNA hybrid ribonuclease activity"/>
    <property type="evidence" value="ECO:0007669"/>
    <property type="project" value="UniProtKB-UniRule"/>
</dbReference>
<dbReference type="GO" id="GO:0043137">
    <property type="term" value="P:DNA replication, removal of RNA primer"/>
    <property type="evidence" value="ECO:0007669"/>
    <property type="project" value="TreeGrafter"/>
</dbReference>
<dbReference type="InterPro" id="IPR022898">
    <property type="entry name" value="RNase_HII"/>
</dbReference>
<dbReference type="SUPFAM" id="SSF53098">
    <property type="entry name" value="Ribonuclease H-like"/>
    <property type="match status" value="1"/>
</dbReference>
<keyword evidence="9 14" id="KW-0540">Nuclease</keyword>
<dbReference type="PANTHER" id="PTHR10954:SF18">
    <property type="entry name" value="RIBONUCLEASE HII"/>
    <property type="match status" value="1"/>
</dbReference>
<dbReference type="InterPro" id="IPR036397">
    <property type="entry name" value="RNaseH_sf"/>
</dbReference>
<comment type="cofactor">
    <cofactor evidence="14 15">
        <name>Mn(2+)</name>
        <dbReference type="ChEBI" id="CHEBI:29035"/>
    </cofactor>
    <cofactor evidence="14 15">
        <name>Mg(2+)</name>
        <dbReference type="ChEBI" id="CHEBI:18420"/>
    </cofactor>
    <text evidence="14 15">Manganese or magnesium. Binds 1 divalent metal ion per monomer in the absence of substrate. May bind a second metal ion after substrate binding.</text>
</comment>
<evidence type="ECO:0000256" key="14">
    <source>
        <dbReference type="HAMAP-Rule" id="MF_00052"/>
    </source>
</evidence>
<keyword evidence="11 14" id="KW-0255">Endonuclease</keyword>
<evidence type="ECO:0000256" key="12">
    <source>
        <dbReference type="ARBA" id="ARBA00022801"/>
    </source>
</evidence>
<evidence type="ECO:0000256" key="1">
    <source>
        <dbReference type="ARBA" id="ARBA00000077"/>
    </source>
</evidence>
<evidence type="ECO:0000256" key="9">
    <source>
        <dbReference type="ARBA" id="ARBA00022722"/>
    </source>
</evidence>
<evidence type="ECO:0000256" key="6">
    <source>
        <dbReference type="ARBA" id="ARBA00012180"/>
    </source>
</evidence>
<evidence type="ECO:0000256" key="7">
    <source>
        <dbReference type="ARBA" id="ARBA00019179"/>
    </source>
</evidence>
<dbReference type="AlphaFoldDB" id="E0TC64"/>
<dbReference type="OrthoDB" id="9803420at2"/>
<evidence type="ECO:0000256" key="13">
    <source>
        <dbReference type="ARBA" id="ARBA00023211"/>
    </source>
</evidence>
<dbReference type="PROSITE" id="PS51975">
    <property type="entry name" value="RNASE_H_2"/>
    <property type="match status" value="1"/>
</dbReference>
<proteinExistence type="inferred from homology"/>
<keyword evidence="10 14" id="KW-0479">Metal-binding</keyword>
<dbReference type="GO" id="GO:0032299">
    <property type="term" value="C:ribonuclease H2 complex"/>
    <property type="evidence" value="ECO:0007669"/>
    <property type="project" value="TreeGrafter"/>
</dbReference>
<evidence type="ECO:0000256" key="4">
    <source>
        <dbReference type="ARBA" id="ARBA00004496"/>
    </source>
</evidence>
<evidence type="ECO:0000256" key="5">
    <source>
        <dbReference type="ARBA" id="ARBA00007383"/>
    </source>
</evidence>
<dbReference type="CDD" id="cd07182">
    <property type="entry name" value="RNase_HII_bacteria_HII_like"/>
    <property type="match status" value="1"/>
</dbReference>
<dbReference type="EC" id="3.1.26.4" evidence="6 14"/>
<dbReference type="GO" id="GO:0003723">
    <property type="term" value="F:RNA binding"/>
    <property type="evidence" value="ECO:0007669"/>
    <property type="project" value="UniProtKB-UniRule"/>
</dbReference>
<gene>
    <name evidence="14" type="primary">rnhB</name>
    <name evidence="18" type="ordered locus">PB2503_02092</name>
</gene>